<gene>
    <name evidence="3" type="ORF">O2N63_10455</name>
</gene>
<keyword evidence="2" id="KW-1133">Transmembrane helix</keyword>
<name>A0ABT4W1Z8_9RHOB</name>
<feature type="transmembrane region" description="Helical" evidence="2">
    <location>
        <begin position="79"/>
        <end position="99"/>
    </location>
</feature>
<keyword evidence="2" id="KW-0472">Membrane</keyword>
<keyword evidence="2" id="KW-0812">Transmembrane</keyword>
<sequence length="121" mass="13646">KRPNHITNRKARHFGGFFLRIRRYLRRVAAECRELGNAACNSLYNLVVWFWAAPFAVFMHAKGARRSRWTERTEKNMKLAAALLLIATTTLAACASDPAPAPMPEPIAPEMTYDKMGNPVS</sequence>
<dbReference type="Proteomes" id="UP001528040">
    <property type="component" value="Unassembled WGS sequence"/>
</dbReference>
<evidence type="ECO:0000256" key="1">
    <source>
        <dbReference type="SAM" id="MobiDB-lite"/>
    </source>
</evidence>
<feature type="region of interest" description="Disordered" evidence="1">
    <location>
        <begin position="97"/>
        <end position="121"/>
    </location>
</feature>
<dbReference type="EMBL" id="JAQIIO010000004">
    <property type="protein sequence ID" value="MDA5094506.1"/>
    <property type="molecule type" value="Genomic_DNA"/>
</dbReference>
<reference evidence="3 4" key="1">
    <citation type="submission" date="2023-01" db="EMBL/GenBank/DDBJ databases">
        <authorList>
            <person name="Yoon J.-W."/>
        </authorList>
    </citation>
    <scope>NUCLEOTIDE SEQUENCE [LARGE SCALE GENOMIC DNA]</scope>
    <source>
        <strain evidence="3 4">KMU-50</strain>
    </source>
</reference>
<comment type="caution">
    <text evidence="3">The sequence shown here is derived from an EMBL/GenBank/DDBJ whole genome shotgun (WGS) entry which is preliminary data.</text>
</comment>
<keyword evidence="4" id="KW-1185">Reference proteome</keyword>
<organism evidence="3 4">
    <name type="scientific">Aliiroseovarius salicola</name>
    <dbReference type="NCBI Taxonomy" id="3009082"/>
    <lineage>
        <taxon>Bacteria</taxon>
        <taxon>Pseudomonadati</taxon>
        <taxon>Pseudomonadota</taxon>
        <taxon>Alphaproteobacteria</taxon>
        <taxon>Rhodobacterales</taxon>
        <taxon>Paracoccaceae</taxon>
        <taxon>Aliiroseovarius</taxon>
    </lineage>
</organism>
<accession>A0ABT4W1Z8</accession>
<evidence type="ECO:0000313" key="3">
    <source>
        <dbReference type="EMBL" id="MDA5094506.1"/>
    </source>
</evidence>
<protein>
    <submittedName>
        <fullName evidence="3">Uncharacterized protein</fullName>
    </submittedName>
</protein>
<proteinExistence type="predicted"/>
<dbReference type="RefSeq" id="WP_271054205.1">
    <property type="nucleotide sequence ID" value="NZ_JAQIIO010000004.1"/>
</dbReference>
<evidence type="ECO:0000256" key="2">
    <source>
        <dbReference type="SAM" id="Phobius"/>
    </source>
</evidence>
<feature type="non-terminal residue" evidence="3">
    <location>
        <position position="1"/>
    </location>
</feature>
<evidence type="ECO:0000313" key="4">
    <source>
        <dbReference type="Proteomes" id="UP001528040"/>
    </source>
</evidence>